<evidence type="ECO:0000313" key="1">
    <source>
        <dbReference type="EMBL" id="AEP36060.1"/>
    </source>
</evidence>
<dbReference type="OrthoDB" id="10006263at2"/>
<dbReference type="KEGG" id="tas:TASI_0277"/>
<gene>
    <name evidence="1" type="ordered locus">TASI_0277</name>
</gene>
<dbReference type="EMBL" id="CP003059">
    <property type="protein sequence ID" value="AEP36060.1"/>
    <property type="molecule type" value="Genomic_DNA"/>
</dbReference>
<evidence type="ECO:0008006" key="3">
    <source>
        <dbReference type="Google" id="ProtNLM"/>
    </source>
</evidence>
<sequence>MNVLVIRDINFKKRLILPVALLSALLSGCQSQSKHYQTSIDRTKLPNSQLMQLADRTFYRELDRLDRYCLKVTDINGQLKSNSENQKYNDQICMQNRNNYVGSMRDDSKKVDRIYVLLNSRNSLIANRMASNKRDLYIQSNSTVDSQLNELYKEDGRVDEMLYEWSRVNRELSAIENIDTCHQISSIPQNQPAQYWHEQQKNNAWIVNSPIVNTSCDQWTLNKSSTSNQTN</sequence>
<reference evidence="1 2" key="2">
    <citation type="journal article" date="2012" name="PLoS ONE">
        <title>Genomic characterization of the taylorella genus.</title>
        <authorList>
            <person name="Hebert L."/>
            <person name="Moumen B."/>
            <person name="Pons N."/>
            <person name="Duquesne F."/>
            <person name="Breuil M.F."/>
            <person name="Goux D."/>
            <person name="Batto J.M."/>
            <person name="Laugier C."/>
            <person name="Renault P."/>
            <person name="Petry S."/>
        </authorList>
    </citation>
    <scope>NUCLEOTIDE SEQUENCE [LARGE SCALE GENOMIC DNA]</scope>
    <source>
        <strain evidence="1 2">MCE3</strain>
    </source>
</reference>
<evidence type="ECO:0000313" key="2">
    <source>
        <dbReference type="Proteomes" id="UP000009284"/>
    </source>
</evidence>
<protein>
    <recommendedName>
        <fullName evidence="3">Lipoprotein</fullName>
    </recommendedName>
</protein>
<dbReference type="PROSITE" id="PS51257">
    <property type="entry name" value="PROKAR_LIPOPROTEIN"/>
    <property type="match status" value="1"/>
</dbReference>
<dbReference type="RefSeq" id="WP_014110958.1">
    <property type="nucleotide sequence ID" value="NC_016043.1"/>
</dbReference>
<dbReference type="Proteomes" id="UP000009284">
    <property type="component" value="Chromosome"/>
</dbReference>
<organism evidence="1 2">
    <name type="scientific">Taylorella asinigenitalis (strain MCE3)</name>
    <dbReference type="NCBI Taxonomy" id="1008459"/>
    <lineage>
        <taxon>Bacteria</taxon>
        <taxon>Pseudomonadati</taxon>
        <taxon>Pseudomonadota</taxon>
        <taxon>Betaproteobacteria</taxon>
        <taxon>Burkholderiales</taxon>
        <taxon>Alcaligenaceae</taxon>
        <taxon>Taylorella</taxon>
    </lineage>
</organism>
<dbReference type="HOGENOM" id="CLU_1199324_0_0_4"/>
<reference key="1">
    <citation type="submission" date="2011-09" db="EMBL/GenBank/DDBJ databases">
        <title>Genomic characterization of the Taylorella genus.</title>
        <authorList>
            <person name="Hebert L."/>
            <person name="Moumen B."/>
            <person name="Pons N."/>
            <person name="Duquesne F."/>
            <person name="Breuil M.-F."/>
            <person name="Goux D."/>
            <person name="Batto J.-M."/>
            <person name="Renault P."/>
            <person name="Laugier C."/>
            <person name="Petry S."/>
        </authorList>
    </citation>
    <scope>NUCLEOTIDE SEQUENCE</scope>
    <source>
        <strain>MCE3</strain>
    </source>
</reference>
<proteinExistence type="predicted"/>
<name>G4QCD0_TAYAM</name>
<accession>G4QCD0</accession>
<dbReference type="AlphaFoldDB" id="G4QCD0"/>
<keyword evidence="2" id="KW-1185">Reference proteome</keyword>